<sequence length="264" mass="29883">MGGNENENGRNGVQQTPKHLDDSLGSFEHKFRRSNALILSDVQSSTHDRSLSSSPVNGRYQLESSSETSRVSDSRSSIQFHPGQSGEMPRRPSGSRQERPGREGSSSLGSSRSESSLRRQKYLEKRRHSSPCWPMQVKKRSSHSDDEDEGISLQPVRKIFVNEERMAARFDGLSLSHQSHHPPSSLLDSRHADVRSIMEDIDSRLMDSDDEEEDEVLSRPRHSGVKGYKSQIISKQLSNSHQQKSCLIELLRKWKRLVVSVPHC</sequence>
<feature type="compositionally biased region" description="Low complexity" evidence="1">
    <location>
        <begin position="63"/>
        <end position="77"/>
    </location>
</feature>
<protein>
    <submittedName>
        <fullName evidence="2">Uncharacterized protein</fullName>
    </submittedName>
</protein>
<feature type="region of interest" description="Disordered" evidence="1">
    <location>
        <begin position="1"/>
        <end position="27"/>
    </location>
</feature>
<proteinExistence type="predicted"/>
<dbReference type="OrthoDB" id="10643491at2759"/>
<feature type="compositionally biased region" description="Polar residues" evidence="1">
    <location>
        <begin position="41"/>
        <end position="56"/>
    </location>
</feature>
<organism evidence="2 3">
    <name type="scientific">Stichopus japonicus</name>
    <name type="common">Sea cucumber</name>
    <dbReference type="NCBI Taxonomy" id="307972"/>
    <lineage>
        <taxon>Eukaryota</taxon>
        <taxon>Metazoa</taxon>
        <taxon>Echinodermata</taxon>
        <taxon>Eleutherozoa</taxon>
        <taxon>Echinozoa</taxon>
        <taxon>Holothuroidea</taxon>
        <taxon>Aspidochirotacea</taxon>
        <taxon>Aspidochirotida</taxon>
        <taxon>Stichopodidae</taxon>
        <taxon>Apostichopus</taxon>
    </lineage>
</organism>
<reference evidence="2 3" key="1">
    <citation type="journal article" date="2017" name="PLoS Biol.">
        <title>The sea cucumber genome provides insights into morphological evolution and visceral regeneration.</title>
        <authorList>
            <person name="Zhang X."/>
            <person name="Sun L."/>
            <person name="Yuan J."/>
            <person name="Sun Y."/>
            <person name="Gao Y."/>
            <person name="Zhang L."/>
            <person name="Li S."/>
            <person name="Dai H."/>
            <person name="Hamel J.F."/>
            <person name="Liu C."/>
            <person name="Yu Y."/>
            <person name="Liu S."/>
            <person name="Lin W."/>
            <person name="Guo K."/>
            <person name="Jin S."/>
            <person name="Xu P."/>
            <person name="Storey K.B."/>
            <person name="Huan P."/>
            <person name="Zhang T."/>
            <person name="Zhou Y."/>
            <person name="Zhang J."/>
            <person name="Lin C."/>
            <person name="Li X."/>
            <person name="Xing L."/>
            <person name="Huo D."/>
            <person name="Sun M."/>
            <person name="Wang L."/>
            <person name="Mercier A."/>
            <person name="Li F."/>
            <person name="Yang H."/>
            <person name="Xiang J."/>
        </authorList>
    </citation>
    <scope>NUCLEOTIDE SEQUENCE [LARGE SCALE GENOMIC DNA]</scope>
    <source>
        <strain evidence="2">Shaxun</strain>
        <tissue evidence="2">Muscle</tissue>
    </source>
</reference>
<feature type="compositionally biased region" description="Low complexity" evidence="1">
    <location>
        <begin position="1"/>
        <end position="12"/>
    </location>
</feature>
<gene>
    <name evidence="2" type="ORF">BSL78_11468</name>
</gene>
<dbReference type="EMBL" id="MRZV01000362">
    <property type="protein sequence ID" value="PIK51658.1"/>
    <property type="molecule type" value="Genomic_DNA"/>
</dbReference>
<feature type="region of interest" description="Disordered" evidence="1">
    <location>
        <begin position="39"/>
        <end position="150"/>
    </location>
</feature>
<evidence type="ECO:0000313" key="3">
    <source>
        <dbReference type="Proteomes" id="UP000230750"/>
    </source>
</evidence>
<evidence type="ECO:0000313" key="2">
    <source>
        <dbReference type="EMBL" id="PIK51658.1"/>
    </source>
</evidence>
<feature type="compositionally biased region" description="Low complexity" evidence="1">
    <location>
        <begin position="103"/>
        <end position="114"/>
    </location>
</feature>
<evidence type="ECO:0000256" key="1">
    <source>
        <dbReference type="SAM" id="MobiDB-lite"/>
    </source>
</evidence>
<accession>A0A2G8KUH4</accession>
<name>A0A2G8KUH4_STIJA</name>
<comment type="caution">
    <text evidence="2">The sequence shown here is derived from an EMBL/GenBank/DDBJ whole genome shotgun (WGS) entry which is preliminary data.</text>
</comment>
<dbReference type="Proteomes" id="UP000230750">
    <property type="component" value="Unassembled WGS sequence"/>
</dbReference>
<keyword evidence="3" id="KW-1185">Reference proteome</keyword>
<dbReference type="AlphaFoldDB" id="A0A2G8KUH4"/>